<dbReference type="GO" id="GO:0004729">
    <property type="term" value="F:oxygen-dependent protoporphyrinogen oxidase activity"/>
    <property type="evidence" value="ECO:0007669"/>
    <property type="project" value="UniProtKB-EC"/>
</dbReference>
<comment type="cofactor">
    <cofactor evidence="2 11">
        <name>FAD</name>
        <dbReference type="ChEBI" id="CHEBI:57692"/>
    </cofactor>
</comment>
<keyword evidence="11" id="KW-0350">Heme biosynthesis</keyword>
<dbReference type="PANTHER" id="PTHR42923:SF3">
    <property type="entry name" value="PROTOPORPHYRINOGEN OXIDASE"/>
    <property type="match status" value="1"/>
</dbReference>
<comment type="catalytic activity">
    <reaction evidence="1">
        <text>coproporphyrinogen III + 3 O2 = coproporphyrin III + 3 H2O2</text>
        <dbReference type="Rhea" id="RHEA:43436"/>
        <dbReference type="ChEBI" id="CHEBI:15379"/>
        <dbReference type="ChEBI" id="CHEBI:16240"/>
        <dbReference type="ChEBI" id="CHEBI:57309"/>
        <dbReference type="ChEBI" id="CHEBI:131725"/>
        <dbReference type="EC" id="1.3.3.15"/>
    </reaction>
    <physiologicalReaction direction="left-to-right" evidence="1">
        <dbReference type="Rhea" id="RHEA:43437"/>
    </physiologicalReaction>
</comment>
<gene>
    <name evidence="13" type="primary">hemG</name>
    <name evidence="13" type="ORF">KV110_09000</name>
</gene>
<evidence type="ECO:0000256" key="8">
    <source>
        <dbReference type="ARBA" id="ARBA00022630"/>
    </source>
</evidence>
<reference evidence="13 14" key="1">
    <citation type="submission" date="2021-07" db="EMBL/GenBank/DDBJ databases">
        <title>Whole Genome Sequence of Nocardia Iowensis.</title>
        <authorList>
            <person name="Lamm A."/>
            <person name="Collins-Fairclough A.M."/>
            <person name="Bunk B."/>
            <person name="Sproer C."/>
        </authorList>
    </citation>
    <scope>NUCLEOTIDE SEQUENCE [LARGE SCALE GENOMIC DNA]</scope>
    <source>
        <strain evidence="13 14">NRRL 5646</strain>
    </source>
</reference>
<keyword evidence="9 11" id="KW-0274">FAD</keyword>
<evidence type="ECO:0000256" key="6">
    <source>
        <dbReference type="ARBA" id="ARBA00012402"/>
    </source>
</evidence>
<evidence type="ECO:0000256" key="4">
    <source>
        <dbReference type="ARBA" id="ARBA00004744"/>
    </source>
</evidence>
<comment type="pathway">
    <text evidence="4 11">Porphyrin-containing compound metabolism; protoheme biosynthesis.</text>
</comment>
<name>A0ABX8RVH7_NOCIO</name>
<dbReference type="InterPro" id="IPR002937">
    <property type="entry name" value="Amino_oxidase"/>
</dbReference>
<comment type="similarity">
    <text evidence="5 11">Belongs to the protoporphyrinogen/coproporphyrinogen oxidase family. Coproporphyrinogen III oxidase subfamily.</text>
</comment>
<dbReference type="Proteomes" id="UP000694257">
    <property type="component" value="Chromosome"/>
</dbReference>
<evidence type="ECO:0000256" key="7">
    <source>
        <dbReference type="ARBA" id="ARBA00019046"/>
    </source>
</evidence>
<evidence type="ECO:0000259" key="12">
    <source>
        <dbReference type="Pfam" id="PF01593"/>
    </source>
</evidence>
<accession>A0ABX8RVH7</accession>
<evidence type="ECO:0000256" key="9">
    <source>
        <dbReference type="ARBA" id="ARBA00022827"/>
    </source>
</evidence>
<dbReference type="Pfam" id="PF01593">
    <property type="entry name" value="Amino_oxidase"/>
    <property type="match status" value="1"/>
</dbReference>
<dbReference type="InterPro" id="IPR004572">
    <property type="entry name" value="Protoporphyrinogen_oxidase"/>
</dbReference>
<evidence type="ECO:0000256" key="5">
    <source>
        <dbReference type="ARBA" id="ARBA00008310"/>
    </source>
</evidence>
<keyword evidence="11" id="KW-0963">Cytoplasm</keyword>
<keyword evidence="14" id="KW-1185">Reference proteome</keyword>
<dbReference type="NCBIfam" id="TIGR00562">
    <property type="entry name" value="proto_IX_ox"/>
    <property type="match status" value="1"/>
</dbReference>
<evidence type="ECO:0000256" key="10">
    <source>
        <dbReference type="ARBA" id="ARBA00023002"/>
    </source>
</evidence>
<proteinExistence type="inferred from homology"/>
<evidence type="ECO:0000313" key="13">
    <source>
        <dbReference type="EMBL" id="QXN93216.1"/>
    </source>
</evidence>
<keyword evidence="8 11" id="KW-0285">Flavoprotein</keyword>
<organism evidence="13 14">
    <name type="scientific">Nocardia iowensis</name>
    <dbReference type="NCBI Taxonomy" id="204891"/>
    <lineage>
        <taxon>Bacteria</taxon>
        <taxon>Bacillati</taxon>
        <taxon>Actinomycetota</taxon>
        <taxon>Actinomycetes</taxon>
        <taxon>Mycobacteriales</taxon>
        <taxon>Nocardiaceae</taxon>
        <taxon>Nocardia</taxon>
    </lineage>
</organism>
<evidence type="ECO:0000256" key="1">
    <source>
        <dbReference type="ARBA" id="ARBA00001755"/>
    </source>
</evidence>
<keyword evidence="10 11" id="KW-0560">Oxidoreductase</keyword>
<dbReference type="EC" id="1.3.3.15" evidence="6 11"/>
<sequence length="475" mass="51544">MVDRRDVVVIGGGITGLTAAYEIIRNRPDASVTVLEATDRVGGIVGAVTTGRYVVDIGPHGFIDNGSDTRLLIDRLGISGDLIPATKEAAKISLLKDNRIYQIPGTLGQLLRTPLLSAHGKARLLSEVFVPPRHEEDSVIDFVTRRFGREVAEKFAVPAVRGVVGGDADNFSIEGEFPLIKELERKYGSVLIGAVRNQQQRHRLDPVSPRIPSFREFGNRLKTFRGSGMQHLVDTLAAVLGERIRLGTAVRALEHTAEGRWRVLTDDGPAYEADHALIALPSDAAVQLVRPHHAPVADALSVLPHPDIRVVALAYRKTDVARPPRGIGFIATPGLPSDLLGAIHASTIFPEQAPADQIMIRVLAGGLPDAPILTHRKERAVELIHHDLQNAFGLKGTPVFCHEHLWRRPIPTYPVGHRPLFRELLDSVAQLGGLHMAGNSYFGVGVNDCVRDARRAATGIIEALRSSRPSAAVGR</sequence>
<protein>
    <recommendedName>
        <fullName evidence="7 11">Coproporphyrinogen III oxidase</fullName>
        <ecNumber evidence="6 11">1.3.3.15</ecNumber>
    </recommendedName>
</protein>
<evidence type="ECO:0000313" key="14">
    <source>
        <dbReference type="Proteomes" id="UP000694257"/>
    </source>
</evidence>
<evidence type="ECO:0000256" key="2">
    <source>
        <dbReference type="ARBA" id="ARBA00001974"/>
    </source>
</evidence>
<evidence type="ECO:0000256" key="3">
    <source>
        <dbReference type="ARBA" id="ARBA00002185"/>
    </source>
</evidence>
<dbReference type="InterPro" id="IPR050464">
    <property type="entry name" value="Zeta_carotene_desat/Oxidored"/>
</dbReference>
<dbReference type="RefSeq" id="WP_218475066.1">
    <property type="nucleotide sequence ID" value="NZ_BAABJN010000001.1"/>
</dbReference>
<dbReference type="EMBL" id="CP078145">
    <property type="protein sequence ID" value="QXN93216.1"/>
    <property type="molecule type" value="Genomic_DNA"/>
</dbReference>
<comment type="subcellular location">
    <subcellularLocation>
        <location evidence="11">Cytoplasm</location>
    </subcellularLocation>
</comment>
<dbReference type="PANTHER" id="PTHR42923">
    <property type="entry name" value="PROTOPORPHYRINOGEN OXIDASE"/>
    <property type="match status" value="1"/>
</dbReference>
<feature type="domain" description="Amine oxidase" evidence="12">
    <location>
        <begin position="14"/>
        <end position="461"/>
    </location>
</feature>
<comment type="function">
    <text evidence="3 11">Involved in coproporphyrin-dependent heme b biosynthesis. Catalyzes the oxidation of coproporphyrinogen III to coproporphyrin III.</text>
</comment>
<evidence type="ECO:0000256" key="11">
    <source>
        <dbReference type="RuleBase" id="RU364052"/>
    </source>
</evidence>